<dbReference type="InterPro" id="IPR036537">
    <property type="entry name" value="Adaptor_Cbl_N_dom_sf"/>
</dbReference>
<dbReference type="CDD" id="cd21037">
    <property type="entry name" value="MLKL_NTD"/>
    <property type="match status" value="1"/>
</dbReference>
<reference evidence="2 3" key="1">
    <citation type="journal article" date="2016" name="Mol. Biol. Evol.">
        <title>Comparative Genomics of Early-Diverging Mushroom-Forming Fungi Provides Insights into the Origins of Lignocellulose Decay Capabilities.</title>
        <authorList>
            <person name="Nagy L.G."/>
            <person name="Riley R."/>
            <person name="Tritt A."/>
            <person name="Adam C."/>
            <person name="Daum C."/>
            <person name="Floudas D."/>
            <person name="Sun H."/>
            <person name="Yadav J.S."/>
            <person name="Pangilinan J."/>
            <person name="Larsson K.H."/>
            <person name="Matsuura K."/>
            <person name="Barry K."/>
            <person name="Labutti K."/>
            <person name="Kuo R."/>
            <person name="Ohm R.A."/>
            <person name="Bhattacharya S.S."/>
            <person name="Shirouzu T."/>
            <person name="Yoshinaga Y."/>
            <person name="Martin F.M."/>
            <person name="Grigoriev I.V."/>
            <person name="Hibbett D.S."/>
        </authorList>
    </citation>
    <scope>NUCLEOTIDE SEQUENCE [LARGE SCALE GENOMIC DNA]</scope>
    <source>
        <strain evidence="2 3">HHB9708</strain>
    </source>
</reference>
<dbReference type="InterPro" id="IPR054000">
    <property type="entry name" value="MLKL_N"/>
</dbReference>
<dbReference type="Proteomes" id="UP000076722">
    <property type="component" value="Unassembled WGS sequence"/>
</dbReference>
<feature type="domain" description="Mixed lineage kinase" evidence="1">
    <location>
        <begin position="32"/>
        <end position="136"/>
    </location>
</feature>
<evidence type="ECO:0000313" key="2">
    <source>
        <dbReference type="EMBL" id="KZS87049.1"/>
    </source>
</evidence>
<dbReference type="GO" id="GO:0007166">
    <property type="term" value="P:cell surface receptor signaling pathway"/>
    <property type="evidence" value="ECO:0007669"/>
    <property type="project" value="InterPro"/>
</dbReference>
<gene>
    <name evidence="2" type="ORF">SISNIDRAFT_491398</name>
</gene>
<evidence type="ECO:0000313" key="3">
    <source>
        <dbReference type="Proteomes" id="UP000076722"/>
    </source>
</evidence>
<proteinExistence type="predicted"/>
<accession>A0A164MUJ9</accession>
<dbReference type="Gene3D" id="1.20.930.20">
    <property type="entry name" value="Adaptor protein Cbl, N-terminal domain"/>
    <property type="match status" value="1"/>
</dbReference>
<sequence>MPLSADVNASLVKSLKIVQGIGEAVPHGGVLKAVAGIGITILEIAERVRLNKEECADIARRAAEDIGVLTRLDEDEELSEDLIERLERYHKILEEVLKKVERLGTESSWKRTLRVSRVQEETKECLDRLNEAFRMYMFQFSIAADTKLTKMLNRMEVMSLSADSTLPAGLEEPDEIRRIPAENITFLEEISCKKMRGYTVRFGKGRMTDRAGRERAVIVKRFQTMDASEDGARDAFDAEIELRRDLLHASLARMLGVSIASRRTKIIVIEAGTIAAFDHLQNLPGLEYFLEQTRIMCEFVAGYRFLGEHGGSWRGGYQDVLLSAKDKRLCMGGLGRMDSRWEDSGRRMNEAFWRLRDGFDWNGAGSGSFEFYADWFEQMRESVTRWSEDKTQENARDLWHWLRSWSGSGEFERGTENSRTVGEIGWIDGNGWNPIPLVHHFPLALPLQYDVSASRWRDGEWETIVGTQIGGFTRWSIDVSPGETIHLRTFVCSDRTKDMADLFYGSALSLAKDFEIEVRSLRQVYRTGFDVVASLTISNEQFSTVYYFAHPPYSDGSVANPPGFWSLCPYPLCSDCRLHADAAKVQSHAKPFVGYERINIPAIALLRDLDSHGFLPVPTITYASDPPFASITEVSEQRASNSEEKENFMILTEPSKGEPPFDKSHILSLLVFLALPIIRLTTQLSVHSVI</sequence>
<evidence type="ECO:0000259" key="1">
    <source>
        <dbReference type="Pfam" id="PF22215"/>
    </source>
</evidence>
<dbReference type="Pfam" id="PF22215">
    <property type="entry name" value="MLKL_N"/>
    <property type="match status" value="1"/>
</dbReference>
<protein>
    <recommendedName>
        <fullName evidence="1">Mixed lineage kinase domain-containing protein</fullName>
    </recommendedName>
</protein>
<dbReference type="EMBL" id="KV419458">
    <property type="protein sequence ID" value="KZS87049.1"/>
    <property type="molecule type" value="Genomic_DNA"/>
</dbReference>
<dbReference type="InterPro" id="IPR059179">
    <property type="entry name" value="MLKL-like_MCAfunc"/>
</dbReference>
<organism evidence="2 3">
    <name type="scientific">Sistotremastrum niveocremeum HHB9708</name>
    <dbReference type="NCBI Taxonomy" id="1314777"/>
    <lineage>
        <taxon>Eukaryota</taxon>
        <taxon>Fungi</taxon>
        <taxon>Dikarya</taxon>
        <taxon>Basidiomycota</taxon>
        <taxon>Agaricomycotina</taxon>
        <taxon>Agaricomycetes</taxon>
        <taxon>Sistotremastrales</taxon>
        <taxon>Sistotremastraceae</taxon>
        <taxon>Sertulicium</taxon>
        <taxon>Sertulicium niveocremeum</taxon>
    </lineage>
</organism>
<keyword evidence="3" id="KW-1185">Reference proteome</keyword>
<name>A0A164MUJ9_9AGAM</name>
<dbReference type="AlphaFoldDB" id="A0A164MUJ9"/>